<protein>
    <submittedName>
        <fullName evidence="1">Uncharacterized protein</fullName>
    </submittedName>
</protein>
<dbReference type="KEGG" id="afl:Aflv_0798"/>
<evidence type="ECO:0000313" key="1">
    <source>
        <dbReference type="EMBL" id="ACJ33176.1"/>
    </source>
</evidence>
<gene>
    <name evidence="1" type="ordered locus">Aflv_0798</name>
</gene>
<dbReference type="STRING" id="491915.Aflv_0798"/>
<accession>B7GK91</accession>
<proteinExistence type="predicted"/>
<reference evidence="1 2" key="1">
    <citation type="journal article" date="2008" name="Genome Biol.">
        <title>Encapsulated in silica: genome, proteome and physiology of the thermophilic bacterium Anoxybacillus flavithermus WK1.</title>
        <authorList>
            <person name="Saw J.H."/>
            <person name="Mountain B.W."/>
            <person name="Feng L."/>
            <person name="Omelchenko M.V."/>
            <person name="Hou S."/>
            <person name="Saito J.A."/>
            <person name="Stott M.B."/>
            <person name="Li D."/>
            <person name="Zhao G."/>
            <person name="Wu J."/>
            <person name="Galperin M.Y."/>
            <person name="Koonin E.V."/>
            <person name="Makarova K.S."/>
            <person name="Wolf Y.I."/>
            <person name="Rigden D.J."/>
            <person name="Dunfield P.F."/>
            <person name="Wang L."/>
            <person name="Alam M."/>
        </authorList>
    </citation>
    <scope>NUCLEOTIDE SEQUENCE [LARGE SCALE GENOMIC DNA]</scope>
    <source>
        <strain evidence="2">DSM 21510 / WK1</strain>
    </source>
</reference>
<dbReference type="HOGENOM" id="CLU_3061971_0_0_9"/>
<dbReference type="EMBL" id="CP000922">
    <property type="protein sequence ID" value="ACJ33176.1"/>
    <property type="molecule type" value="Genomic_DNA"/>
</dbReference>
<name>B7GK91_ANOFW</name>
<organism evidence="1 2">
    <name type="scientific">Anoxybacillus flavithermus (strain DSM 21510 / WK1)</name>
    <dbReference type="NCBI Taxonomy" id="491915"/>
    <lineage>
        <taxon>Bacteria</taxon>
        <taxon>Bacillati</taxon>
        <taxon>Bacillota</taxon>
        <taxon>Bacilli</taxon>
        <taxon>Bacillales</taxon>
        <taxon>Anoxybacillaceae</taxon>
        <taxon>Anoxybacillus</taxon>
    </lineage>
</organism>
<dbReference type="Proteomes" id="UP000000742">
    <property type="component" value="Chromosome"/>
</dbReference>
<sequence>MYWRKIGMTNQIAFLIFELKGMIDTIEEMASIDEQWNYPCIERLQKKVNELVELVKG</sequence>
<evidence type="ECO:0000313" key="2">
    <source>
        <dbReference type="Proteomes" id="UP000000742"/>
    </source>
</evidence>
<dbReference type="AlphaFoldDB" id="B7GK91"/>
<dbReference type="eggNOG" id="ENOG502ZPF2">
    <property type="taxonomic scope" value="Bacteria"/>
</dbReference>